<dbReference type="EMBL" id="GGEC01073022">
    <property type="protein sequence ID" value="MBX53506.1"/>
    <property type="molecule type" value="Transcribed_RNA"/>
</dbReference>
<reference evidence="1" key="1">
    <citation type="submission" date="2018-02" db="EMBL/GenBank/DDBJ databases">
        <title>Rhizophora mucronata_Transcriptome.</title>
        <authorList>
            <person name="Meera S.P."/>
            <person name="Sreeshan A."/>
            <person name="Augustine A."/>
        </authorList>
    </citation>
    <scope>NUCLEOTIDE SEQUENCE</scope>
    <source>
        <tissue evidence="1">Leaf</tissue>
    </source>
</reference>
<organism evidence="1">
    <name type="scientific">Rhizophora mucronata</name>
    <name type="common">Asiatic mangrove</name>
    <dbReference type="NCBI Taxonomy" id="61149"/>
    <lineage>
        <taxon>Eukaryota</taxon>
        <taxon>Viridiplantae</taxon>
        <taxon>Streptophyta</taxon>
        <taxon>Embryophyta</taxon>
        <taxon>Tracheophyta</taxon>
        <taxon>Spermatophyta</taxon>
        <taxon>Magnoliopsida</taxon>
        <taxon>eudicotyledons</taxon>
        <taxon>Gunneridae</taxon>
        <taxon>Pentapetalae</taxon>
        <taxon>rosids</taxon>
        <taxon>fabids</taxon>
        <taxon>Malpighiales</taxon>
        <taxon>Rhizophoraceae</taxon>
        <taxon>Rhizophora</taxon>
    </lineage>
</organism>
<proteinExistence type="predicted"/>
<name>A0A2P2PFJ4_RHIMU</name>
<sequence length="34" mass="3897">MISHGKPSALKSFSKLKNLSRILKNFYYVILVVT</sequence>
<evidence type="ECO:0000313" key="1">
    <source>
        <dbReference type="EMBL" id="MBX53506.1"/>
    </source>
</evidence>
<dbReference type="AlphaFoldDB" id="A0A2P2PFJ4"/>
<protein>
    <submittedName>
        <fullName evidence="1">Uncharacterized protein</fullName>
    </submittedName>
</protein>
<accession>A0A2P2PFJ4</accession>